<organism evidence="1 2">
    <name type="scientific">Phytophthora infestans</name>
    <name type="common">Potato late blight agent</name>
    <name type="synonym">Botrytis infestans</name>
    <dbReference type="NCBI Taxonomy" id="4787"/>
    <lineage>
        <taxon>Eukaryota</taxon>
        <taxon>Sar</taxon>
        <taxon>Stramenopiles</taxon>
        <taxon>Oomycota</taxon>
        <taxon>Peronosporomycetes</taxon>
        <taxon>Peronosporales</taxon>
        <taxon>Peronosporaceae</taxon>
        <taxon>Phytophthora</taxon>
    </lineage>
</organism>
<name>A0A8S9TJ03_PHYIN</name>
<gene>
    <name evidence="1" type="ORF">GN958_ATG22929</name>
</gene>
<dbReference type="AlphaFoldDB" id="A0A8S9TJ03"/>
<comment type="caution">
    <text evidence="1">The sequence shown here is derived from an EMBL/GenBank/DDBJ whole genome shotgun (WGS) entry which is preliminary data.</text>
</comment>
<sequence>MNGKTTIEFVRAPTVAVLQGSAVNGFRSSVFLTASATGHKLHPFVVFASVPGARVATAVWDPAFGANAVEHTVQRKAFCDERVMLE</sequence>
<dbReference type="Proteomes" id="UP000704712">
    <property type="component" value="Unassembled WGS sequence"/>
</dbReference>
<protein>
    <submittedName>
        <fullName evidence="1">Uncharacterized protein</fullName>
    </submittedName>
</protein>
<evidence type="ECO:0000313" key="1">
    <source>
        <dbReference type="EMBL" id="KAF4127873.1"/>
    </source>
</evidence>
<evidence type="ECO:0000313" key="2">
    <source>
        <dbReference type="Proteomes" id="UP000704712"/>
    </source>
</evidence>
<reference evidence="1" key="1">
    <citation type="submission" date="2020-03" db="EMBL/GenBank/DDBJ databases">
        <title>Hybrid Assembly of Korean Phytophthora infestans isolates.</title>
        <authorList>
            <person name="Prokchorchik M."/>
            <person name="Lee Y."/>
            <person name="Seo J."/>
            <person name="Cho J.-H."/>
            <person name="Park Y.-E."/>
            <person name="Jang D.-C."/>
            <person name="Im J.-S."/>
            <person name="Choi J.-G."/>
            <person name="Park H.-J."/>
            <person name="Lee G.-B."/>
            <person name="Lee Y.-G."/>
            <person name="Hong S.-Y."/>
            <person name="Cho K."/>
            <person name="Sohn K.H."/>
        </authorList>
    </citation>
    <scope>NUCLEOTIDE SEQUENCE</scope>
    <source>
        <strain evidence="1">KR_2_A2</strain>
    </source>
</reference>
<dbReference type="EMBL" id="JAACNO010003216">
    <property type="protein sequence ID" value="KAF4127873.1"/>
    <property type="molecule type" value="Genomic_DNA"/>
</dbReference>
<accession>A0A8S9TJ03</accession>
<proteinExistence type="predicted"/>